<keyword evidence="4 5" id="KW-0472">Membrane</keyword>
<evidence type="ECO:0000256" key="2">
    <source>
        <dbReference type="ARBA" id="ARBA00022692"/>
    </source>
</evidence>
<sequence>MLLATLNKNYNKILLVILGIIIGLPLIGGIVFMLPGVQTRIVASITQRLSYDWNTEISIERVQALPFSGIRLDNFLIRDQNNDTLLFSPGVHAEIDYFSFFRKHFFIGRVTLNHPKINIFENNKKLNFLFLIDSIGTNRPDTSLWNYSVRGIRINDGQISFSHSILKTPNLYADTLFFNKVNIDLERTSGVSDSLNFRLNNLSLHEKSGLDIQSGGAQGKIRPDVISINDLFIKTPLSEIDITRFEIPVNPEKNIAESNNRFLAEINKIYLSPAELGLYFRDFPQIETAIGFSGRIFGSGQNLKGRNISLFLGRETKIDLSFDISDLSNYQETFLFMDIQNLESSLVDIFRIAGLSDKLKGRKLPALGTIQYSGNLTGFINDLVAYGNFNTALGDISTDIGLKFQNDGSISFNGALKTNDFKIGEIIGNHDQFGNLSMNVDVNGAWKNKTDYAAHVNGKIQKLEWNRYWYQNIDINGILTHQRFDGAVVVTDPNGNLNFNGEIDLSSTIPKFHFTAWLDNIMPDRLNILPNMKDGIITLTLDANFEGHNVDDLAGKVTISEGLIYTPHTSLEIDSLTLSAYKEDSVKRLSLQSDFIEGELTGEYHFSNIRQSFSKLISEFLPSLFTDIRKQTDSVNKFKFNVTFNGFDKAIKLFYPNLSFARTGHISGEVDFGKDIFDVHASFGALTFKNIIADDIEFYAISGKDKELQIVTRAKQINWNDKLNLYNFSIHQMAEGDTLNMNIFWNNWDTVTNSGAIYTTTAFGRERNSDLYFTTHLKPSTIILKDSLWNFQEAKMIYTPNSISVHNLEIKHNDQRLALNGFLHRKAIDGLRLEMNNIDIFQLFQSKKEEGGHYFGGTINGNIDVKNYFRDPLWRANFSIDNFSFDGDTTGFFTLTSQWDQDLKAVIVNTSLIDGRSKPLAGEGRIYPQNNNIEMDLHVDSLNISFLETFIGKILQNFSGTATGNLSLTGLVTKPMLTGQVKVNEGQFDVDLLQTSYTISDSVWFYPNEIRFRNMAVRDKFGNTGYFRGSIYHSTFSNLVYNLQLDINNQLVLDTKAKDNPYYYGTVFANGKMLVTGTSGNVDISISGTTLNNTRFFIPMADTEEAEQSNFIRFISAKDNLSQQNKREQNDTKYVADLSGFELNMEIEVTPAAKIEIIFDSAAGDLLSTTGNGNIQILIDRQGNLNFFGEYVIEEGEYLFSLQNLVNKKFIINQGGTVTWQGDPYEARIDLTAVYKLKAPLSDLVGPMAETGSDENQDLYRRIPIHCNLMLSGPLQRPGIKFGIEAPTLSESRENYILDFISSEDEMNRQVLSLLVLNRFYTPDYLRMESSYSSQTNNAALVTTTEMLSNQLSRWLSNISRDVDVGVSYRPEDNLTSEEIEVALSTQMFNNRVTINGNVGYGKYQTNTSKMVGDFDMDVKLNPMGTIRAKAYTRSNDDIIYETSPTTQGIGISFKEEFDKFTDLLHKYWKAITGRKEDEEKSRETESK</sequence>
<gene>
    <name evidence="7" type="ORF">SAMN05444380_10677</name>
</gene>
<keyword evidence="3 5" id="KW-1133">Transmembrane helix</keyword>
<name>A0A1I1XQN5_9BACT</name>
<dbReference type="InterPro" id="IPR007452">
    <property type="entry name" value="TamB_C"/>
</dbReference>
<evidence type="ECO:0000256" key="5">
    <source>
        <dbReference type="SAM" id="Phobius"/>
    </source>
</evidence>
<keyword evidence="2 5" id="KW-0812">Transmembrane</keyword>
<organism evidence="7 8">
    <name type="scientific">Thermophagus xiamenensis</name>
    <dbReference type="NCBI Taxonomy" id="385682"/>
    <lineage>
        <taxon>Bacteria</taxon>
        <taxon>Pseudomonadati</taxon>
        <taxon>Bacteroidota</taxon>
        <taxon>Bacteroidia</taxon>
        <taxon>Marinilabiliales</taxon>
        <taxon>Marinilabiliaceae</taxon>
        <taxon>Thermophagus</taxon>
    </lineage>
</organism>
<dbReference type="Pfam" id="PF04357">
    <property type="entry name" value="TamB"/>
    <property type="match status" value="1"/>
</dbReference>
<feature type="transmembrane region" description="Helical" evidence="5">
    <location>
        <begin position="12"/>
        <end position="34"/>
    </location>
</feature>
<dbReference type="Proteomes" id="UP000181976">
    <property type="component" value="Unassembled WGS sequence"/>
</dbReference>
<dbReference type="PANTHER" id="PTHR30441">
    <property type="entry name" value="DUF748 DOMAIN-CONTAINING PROTEIN"/>
    <property type="match status" value="1"/>
</dbReference>
<accession>A0A1I1XQN5</accession>
<evidence type="ECO:0000313" key="7">
    <source>
        <dbReference type="EMBL" id="SFE07890.1"/>
    </source>
</evidence>
<comment type="subcellular location">
    <subcellularLocation>
        <location evidence="1">Membrane</location>
        <topology evidence="1">Single-pass membrane protein</topology>
    </subcellularLocation>
</comment>
<evidence type="ECO:0000256" key="1">
    <source>
        <dbReference type="ARBA" id="ARBA00004167"/>
    </source>
</evidence>
<dbReference type="EMBL" id="FONA01000006">
    <property type="protein sequence ID" value="SFE07890.1"/>
    <property type="molecule type" value="Genomic_DNA"/>
</dbReference>
<dbReference type="InParanoid" id="A0A1I1XQN5"/>
<dbReference type="InterPro" id="IPR052894">
    <property type="entry name" value="AsmA-related"/>
</dbReference>
<evidence type="ECO:0000256" key="3">
    <source>
        <dbReference type="ARBA" id="ARBA00022989"/>
    </source>
</evidence>
<protein>
    <recommendedName>
        <fullName evidence="6">Translocation and assembly module TamB C-terminal domain-containing protein</fullName>
    </recommendedName>
</protein>
<keyword evidence="8" id="KW-1185">Reference proteome</keyword>
<reference evidence="7 8" key="1">
    <citation type="submission" date="2016-10" db="EMBL/GenBank/DDBJ databases">
        <authorList>
            <person name="de Groot N.N."/>
        </authorList>
    </citation>
    <scope>NUCLEOTIDE SEQUENCE [LARGE SCALE GENOMIC DNA]</scope>
    <source>
        <strain evidence="7 8">DSM 19012</strain>
    </source>
</reference>
<dbReference type="STRING" id="385682.SAMN05444380_10677"/>
<dbReference type="PANTHER" id="PTHR30441:SF8">
    <property type="entry name" value="DUF748 DOMAIN-CONTAINING PROTEIN"/>
    <property type="match status" value="1"/>
</dbReference>
<dbReference type="GO" id="GO:0005886">
    <property type="term" value="C:plasma membrane"/>
    <property type="evidence" value="ECO:0007669"/>
    <property type="project" value="InterPro"/>
</dbReference>
<dbReference type="GO" id="GO:0009306">
    <property type="term" value="P:protein secretion"/>
    <property type="evidence" value="ECO:0007669"/>
    <property type="project" value="InterPro"/>
</dbReference>
<evidence type="ECO:0000313" key="8">
    <source>
        <dbReference type="Proteomes" id="UP000181976"/>
    </source>
</evidence>
<evidence type="ECO:0000259" key="6">
    <source>
        <dbReference type="Pfam" id="PF04357"/>
    </source>
</evidence>
<dbReference type="OrthoDB" id="680700at2"/>
<dbReference type="RefSeq" id="WP_010528520.1">
    <property type="nucleotide sequence ID" value="NZ_FONA01000006.1"/>
</dbReference>
<proteinExistence type="predicted"/>
<feature type="domain" description="Translocation and assembly module TamB C-terminal" evidence="6">
    <location>
        <begin position="1017"/>
        <end position="1458"/>
    </location>
</feature>
<evidence type="ECO:0000256" key="4">
    <source>
        <dbReference type="ARBA" id="ARBA00023136"/>
    </source>
</evidence>
<dbReference type="GO" id="GO:0090313">
    <property type="term" value="P:regulation of protein targeting to membrane"/>
    <property type="evidence" value="ECO:0007669"/>
    <property type="project" value="TreeGrafter"/>
</dbReference>
<dbReference type="eggNOG" id="COG2911">
    <property type="taxonomic scope" value="Bacteria"/>
</dbReference>